<dbReference type="AlphaFoldDB" id="A0A6J8EMK5"/>
<proteinExistence type="predicted"/>
<sequence>MCSLGPTIDARGISVSPVPAELRTPIAIPNKTDQRTPTLNRNSRTAPEQRTPSYSRPSTPLHQSSQLQDENKETSTVHSMNEESEVWFISHQPSWQSLKFKEYKSKLDIKYIENCSTKSRRLLMKRTIGDQYRKPIPEIPGEMQWMVKDTA</sequence>
<evidence type="ECO:0000313" key="2">
    <source>
        <dbReference type="EMBL" id="CAC5420785.1"/>
    </source>
</evidence>
<feature type="region of interest" description="Disordered" evidence="1">
    <location>
        <begin position="24"/>
        <end position="81"/>
    </location>
</feature>
<evidence type="ECO:0000313" key="3">
    <source>
        <dbReference type="Proteomes" id="UP000507470"/>
    </source>
</evidence>
<gene>
    <name evidence="2" type="ORF">MCOR_52974</name>
</gene>
<dbReference type="OrthoDB" id="6128751at2759"/>
<dbReference type="Proteomes" id="UP000507470">
    <property type="component" value="Unassembled WGS sequence"/>
</dbReference>
<keyword evidence="3" id="KW-1185">Reference proteome</keyword>
<organism evidence="2 3">
    <name type="scientific">Mytilus coruscus</name>
    <name type="common">Sea mussel</name>
    <dbReference type="NCBI Taxonomy" id="42192"/>
    <lineage>
        <taxon>Eukaryota</taxon>
        <taxon>Metazoa</taxon>
        <taxon>Spiralia</taxon>
        <taxon>Lophotrochozoa</taxon>
        <taxon>Mollusca</taxon>
        <taxon>Bivalvia</taxon>
        <taxon>Autobranchia</taxon>
        <taxon>Pteriomorphia</taxon>
        <taxon>Mytilida</taxon>
        <taxon>Mytiloidea</taxon>
        <taxon>Mytilidae</taxon>
        <taxon>Mytilinae</taxon>
        <taxon>Mytilus</taxon>
    </lineage>
</organism>
<evidence type="ECO:0000256" key="1">
    <source>
        <dbReference type="SAM" id="MobiDB-lite"/>
    </source>
</evidence>
<reference evidence="2 3" key="1">
    <citation type="submission" date="2020-06" db="EMBL/GenBank/DDBJ databases">
        <authorList>
            <person name="Li R."/>
            <person name="Bekaert M."/>
        </authorList>
    </citation>
    <scope>NUCLEOTIDE SEQUENCE [LARGE SCALE GENOMIC DNA]</scope>
    <source>
        <strain evidence="3">wild</strain>
    </source>
</reference>
<dbReference type="EMBL" id="CACVKT020009167">
    <property type="protein sequence ID" value="CAC5420785.1"/>
    <property type="molecule type" value="Genomic_DNA"/>
</dbReference>
<accession>A0A6J8EMK5</accession>
<feature type="compositionally biased region" description="Polar residues" evidence="1">
    <location>
        <begin position="35"/>
        <end position="68"/>
    </location>
</feature>
<protein>
    <submittedName>
        <fullName evidence="2">Uncharacterized protein</fullName>
    </submittedName>
</protein>
<name>A0A6J8EMK5_MYTCO</name>